<accession>A0A1Y2ABD6</accession>
<evidence type="ECO:0000313" key="2">
    <source>
        <dbReference type="EMBL" id="ORY19325.1"/>
    </source>
</evidence>
<evidence type="ECO:0000313" key="3">
    <source>
        <dbReference type="Proteomes" id="UP000193144"/>
    </source>
</evidence>
<feature type="region of interest" description="Disordered" evidence="1">
    <location>
        <begin position="1"/>
        <end position="34"/>
    </location>
</feature>
<reference evidence="2 3" key="1">
    <citation type="submission" date="2016-07" db="EMBL/GenBank/DDBJ databases">
        <title>Pervasive Adenine N6-methylation of Active Genes in Fungi.</title>
        <authorList>
            <consortium name="DOE Joint Genome Institute"/>
            <person name="Mondo S.J."/>
            <person name="Dannebaum R.O."/>
            <person name="Kuo R.C."/>
            <person name="Labutti K."/>
            <person name="Haridas S."/>
            <person name="Kuo A."/>
            <person name="Salamov A."/>
            <person name="Ahrendt S.R."/>
            <person name="Lipzen A."/>
            <person name="Sullivan W."/>
            <person name="Andreopoulos W.B."/>
            <person name="Clum A."/>
            <person name="Lindquist E."/>
            <person name="Daum C."/>
            <person name="Ramamoorthy G.K."/>
            <person name="Gryganskyi A."/>
            <person name="Culley D."/>
            <person name="Magnuson J.K."/>
            <person name="James T.Y."/>
            <person name="O'Malley M.A."/>
            <person name="Stajich J.E."/>
            <person name="Spatafora J.W."/>
            <person name="Visel A."/>
            <person name="Grigoriev I.V."/>
        </authorList>
    </citation>
    <scope>NUCLEOTIDE SEQUENCE [LARGE SCALE GENOMIC DNA]</scope>
    <source>
        <strain evidence="2 3">CBS 115471</strain>
    </source>
</reference>
<name>A0A1Y2ABD6_9PLEO</name>
<evidence type="ECO:0000256" key="1">
    <source>
        <dbReference type="SAM" id="MobiDB-lite"/>
    </source>
</evidence>
<comment type="caution">
    <text evidence="2">The sequence shown here is derived from an EMBL/GenBank/DDBJ whole genome shotgun (WGS) entry which is preliminary data.</text>
</comment>
<gene>
    <name evidence="2" type="ORF">BCR34DRAFT_210804</name>
</gene>
<feature type="compositionally biased region" description="Polar residues" evidence="1">
    <location>
        <begin position="1"/>
        <end position="24"/>
    </location>
</feature>
<protein>
    <submittedName>
        <fullName evidence="2">Uncharacterized protein</fullName>
    </submittedName>
</protein>
<dbReference type="EMBL" id="MCFA01000003">
    <property type="protein sequence ID" value="ORY19325.1"/>
    <property type="molecule type" value="Genomic_DNA"/>
</dbReference>
<keyword evidence="3" id="KW-1185">Reference proteome</keyword>
<sequence>METDTNNPQPRTQNSATATHTTASPKKAIPLSQSPFTPIPHLHSPLTPVSLPCAAALTAALNSAATLTPIHPLIPGARSETHSRRHSMQTLTSLHSLRSQIRSNSSAQVRPAVFPFEVQCRLTGRFRAQGRNSLASRNPEFELGVESWGAECGIWFLFYVS</sequence>
<proteinExistence type="predicted"/>
<dbReference type="AlphaFoldDB" id="A0A1Y2ABD6"/>
<dbReference type="Proteomes" id="UP000193144">
    <property type="component" value="Unassembled WGS sequence"/>
</dbReference>
<organism evidence="2 3">
    <name type="scientific">Clohesyomyces aquaticus</name>
    <dbReference type="NCBI Taxonomy" id="1231657"/>
    <lineage>
        <taxon>Eukaryota</taxon>
        <taxon>Fungi</taxon>
        <taxon>Dikarya</taxon>
        <taxon>Ascomycota</taxon>
        <taxon>Pezizomycotina</taxon>
        <taxon>Dothideomycetes</taxon>
        <taxon>Pleosporomycetidae</taxon>
        <taxon>Pleosporales</taxon>
        <taxon>Lindgomycetaceae</taxon>
        <taxon>Clohesyomyces</taxon>
    </lineage>
</organism>